<dbReference type="PANTHER" id="PTHR36180:SF1">
    <property type="entry name" value="ANTA_ANTB ANTIREPRESSOR DOMAIN-CONTAINING PROTEIN"/>
    <property type="match status" value="1"/>
</dbReference>
<keyword evidence="1" id="KW-0175">Coiled coil</keyword>
<evidence type="ECO:0000313" key="4">
    <source>
        <dbReference type="Proteomes" id="UP000594508"/>
    </source>
</evidence>
<dbReference type="RefSeq" id="WP_159071279.1">
    <property type="nucleotide sequence ID" value="NZ_CP060707.1"/>
</dbReference>
<dbReference type="Pfam" id="PF08346">
    <property type="entry name" value="AntA"/>
    <property type="match status" value="1"/>
</dbReference>
<evidence type="ECO:0000259" key="2">
    <source>
        <dbReference type="Pfam" id="PF08346"/>
    </source>
</evidence>
<evidence type="ECO:0000256" key="1">
    <source>
        <dbReference type="SAM" id="Coils"/>
    </source>
</evidence>
<reference evidence="3 4" key="1">
    <citation type="journal article" date="2018" name="Emerg. Microbes Infect.">
        <title>Genomic analysis of oral Campylobacter concisus strains identified a potential bacterial molecular marker associated with active Crohn's disease.</title>
        <authorList>
            <person name="Liu F."/>
            <person name="Ma R."/>
            <person name="Tay C.Y.A."/>
            <person name="Octavia S."/>
            <person name="Lan R."/>
            <person name="Chung H.K.L."/>
            <person name="Riordan S.M."/>
            <person name="Grimm M.C."/>
            <person name="Leong R.W."/>
            <person name="Tanaka M.M."/>
            <person name="Connor S."/>
            <person name="Zhang L."/>
        </authorList>
    </citation>
    <scope>NUCLEOTIDE SEQUENCE [LARGE SCALE GENOMIC DNA]</scope>
    <source>
        <strain evidence="3 4">P1CDO2</strain>
    </source>
</reference>
<accession>A0A7S9RE91</accession>
<sequence>MNEIITISQAMINNTEVNAVNARDLHEVLESDTKFSDWIKRRLDETDAILNADYMIVSQKRETITEYGKKASIITEYILTTDIAKEIAMMERNEKGKQVRRYFIEVEKAYKRDKVTVSQLDYMQIQLNYLKEQDRKIHELENRTDEIHKEQLKAKHNINRILNNDNYMTLIAYMNLYGISQKGYHIPSLGKKAKKMSDEQGAFMGAVIDPRYGRINTYSVEILRQIFNIA</sequence>
<dbReference type="PANTHER" id="PTHR36180">
    <property type="entry name" value="DNA-BINDING PROTEIN-RELATED-RELATED"/>
    <property type="match status" value="1"/>
</dbReference>
<gene>
    <name evidence="3" type="ORF">CVT00_01070</name>
</gene>
<dbReference type="AlphaFoldDB" id="A0A7S9RE91"/>
<feature type="coiled-coil region" evidence="1">
    <location>
        <begin position="123"/>
        <end position="150"/>
    </location>
</feature>
<feature type="domain" description="AntA/AntB antirepressor" evidence="2">
    <location>
        <begin position="20"/>
        <end position="93"/>
    </location>
</feature>
<evidence type="ECO:0000313" key="3">
    <source>
        <dbReference type="EMBL" id="QPH90165.1"/>
    </source>
</evidence>
<organism evidence="3 4">
    <name type="scientific">Campylobacter concisus</name>
    <dbReference type="NCBI Taxonomy" id="199"/>
    <lineage>
        <taxon>Bacteria</taxon>
        <taxon>Pseudomonadati</taxon>
        <taxon>Campylobacterota</taxon>
        <taxon>Epsilonproteobacteria</taxon>
        <taxon>Campylobacterales</taxon>
        <taxon>Campylobacteraceae</taxon>
        <taxon>Campylobacter</taxon>
    </lineage>
</organism>
<dbReference type="InterPro" id="IPR013557">
    <property type="entry name" value="AntA/B_antirep"/>
</dbReference>
<dbReference type="EMBL" id="CP060707">
    <property type="protein sequence ID" value="QPH90165.1"/>
    <property type="molecule type" value="Genomic_DNA"/>
</dbReference>
<dbReference type="Proteomes" id="UP000594508">
    <property type="component" value="Chromosome"/>
</dbReference>
<name>A0A7S9RE91_9BACT</name>
<proteinExistence type="predicted"/>
<protein>
    <submittedName>
        <fullName evidence="3">AntA/AntB antirepressor family protein</fullName>
    </submittedName>
</protein>